<proteinExistence type="predicted"/>
<dbReference type="AlphaFoldDB" id="A0A106BX24"/>
<protein>
    <submittedName>
        <fullName evidence="1">Uncharacterized protein</fullName>
    </submittedName>
</protein>
<name>A0A106BX24_SHEFR</name>
<dbReference type="EMBL" id="LRDC01000062">
    <property type="protein sequence ID" value="KVX00210.1"/>
    <property type="molecule type" value="Genomic_DNA"/>
</dbReference>
<evidence type="ECO:0000313" key="2">
    <source>
        <dbReference type="Proteomes" id="UP000055702"/>
    </source>
</evidence>
<accession>A0A106BX24</accession>
<organism evidence="1">
    <name type="scientific">Shewanella frigidimarina</name>
    <dbReference type="NCBI Taxonomy" id="56812"/>
    <lineage>
        <taxon>Bacteria</taxon>
        <taxon>Pseudomonadati</taxon>
        <taxon>Pseudomonadota</taxon>
        <taxon>Gammaproteobacteria</taxon>
        <taxon>Alteromonadales</taxon>
        <taxon>Shewanellaceae</taxon>
        <taxon>Shewanella</taxon>
    </lineage>
</organism>
<sequence length="178" mass="19864">MKKIIIVALFITLNGCSADEAVKSSGNDNTILTPVSATLTVDDKNKSKESVVNNSDSMDMNFNNANGDIESSTYTIHLNKNKFTTKSKVLKLNQSIYNLDINNFGKVKGSLVVISIVEPKGFQQDFDIKKLADKTYQLTVKSAELDLYYWYKKLSSDPAYSTVELEIDYSPSTELKTH</sequence>
<gene>
    <name evidence="1" type="ORF">AWJ07_08970</name>
</gene>
<reference evidence="1 2" key="1">
    <citation type="submission" date="2016-01" db="EMBL/GenBank/DDBJ databases">
        <title>Draft genome of the antarctic isolate Shewanella frigidimarina Ag06-30.</title>
        <authorList>
            <person name="Parmeciano Di Noto G."/>
            <person name="Vazquez S."/>
            <person name="Mac Cormack W."/>
            <person name="Iriarte A."/>
            <person name="Quiroga C."/>
        </authorList>
    </citation>
    <scope>NUCLEOTIDE SEQUENCE [LARGE SCALE GENOMIC DNA]</scope>
    <source>
        <strain evidence="1 2">Ag06-30</strain>
    </source>
</reference>
<evidence type="ECO:0000313" key="1">
    <source>
        <dbReference type="EMBL" id="KVX00210.1"/>
    </source>
</evidence>
<dbReference type="RefSeq" id="WP_059747555.1">
    <property type="nucleotide sequence ID" value="NZ_LRDC01000062.1"/>
</dbReference>
<comment type="caution">
    <text evidence="1">The sequence shown here is derived from an EMBL/GenBank/DDBJ whole genome shotgun (WGS) entry which is preliminary data.</text>
</comment>
<dbReference type="Proteomes" id="UP000055702">
    <property type="component" value="Unassembled WGS sequence"/>
</dbReference>